<sequence length="260" mass="29521">MSLEITKHIDHGRGSEDLFNKSPLLLQYNPVEKKVPVLVHNGKAICESLVILEYIEETWKQTPLLPEDPYQKANARFWAKFSDDKVFQSIKWDVLLKEGKEQEEGILASLQNLRYLEEELRGKKFFGGEAIGLADLALGWLAYYLNIFEEVAGLKLVDQESFPSLVAWMQEFANAPVVHGSWPDRDKLAEKLVAMREASLGKETRVLFWVKTAAAIPDLLHYLLDCWSFMTFTAAVTLLGSLYVLRDKHGSLHSLPVLSS</sequence>
<dbReference type="Proteomes" id="UP000309997">
    <property type="component" value="Unassembled WGS sequence"/>
</dbReference>
<organism evidence="1 2">
    <name type="scientific">Populus alba</name>
    <name type="common">White poplar</name>
    <dbReference type="NCBI Taxonomy" id="43335"/>
    <lineage>
        <taxon>Eukaryota</taxon>
        <taxon>Viridiplantae</taxon>
        <taxon>Streptophyta</taxon>
        <taxon>Embryophyta</taxon>
        <taxon>Tracheophyta</taxon>
        <taxon>Spermatophyta</taxon>
        <taxon>Magnoliopsida</taxon>
        <taxon>eudicotyledons</taxon>
        <taxon>Gunneridae</taxon>
        <taxon>Pentapetalae</taxon>
        <taxon>rosids</taxon>
        <taxon>fabids</taxon>
        <taxon>Malpighiales</taxon>
        <taxon>Salicaceae</taxon>
        <taxon>Saliceae</taxon>
        <taxon>Populus</taxon>
    </lineage>
</organism>
<keyword evidence="2" id="KW-1185">Reference proteome</keyword>
<accession>A0ACC4C1I2</accession>
<name>A0ACC4C1I2_POPAL</name>
<comment type="caution">
    <text evidence="1">The sequence shown here is derived from an EMBL/GenBank/DDBJ whole genome shotgun (WGS) entry which is preliminary data.</text>
</comment>
<reference evidence="1 2" key="1">
    <citation type="journal article" date="2024" name="Plant Biotechnol. J.">
        <title>Genome and CRISPR/Cas9 system of a widespread forest tree (Populus alba) in the world.</title>
        <authorList>
            <person name="Liu Y.J."/>
            <person name="Jiang P.F."/>
            <person name="Han X.M."/>
            <person name="Li X.Y."/>
            <person name="Wang H.M."/>
            <person name="Wang Y.J."/>
            <person name="Wang X.X."/>
            <person name="Zeng Q.Y."/>
        </authorList>
    </citation>
    <scope>NUCLEOTIDE SEQUENCE [LARGE SCALE GENOMIC DNA]</scope>
    <source>
        <strain evidence="2">cv. PAL-ZL1</strain>
    </source>
</reference>
<protein>
    <submittedName>
        <fullName evidence="1">Uncharacterized protein</fullName>
    </submittedName>
</protein>
<evidence type="ECO:0000313" key="2">
    <source>
        <dbReference type="Proteomes" id="UP000309997"/>
    </source>
</evidence>
<gene>
    <name evidence="1" type="ORF">D5086_012000</name>
</gene>
<proteinExistence type="predicted"/>
<dbReference type="EMBL" id="RCHU02000006">
    <property type="protein sequence ID" value="KAL3585133.1"/>
    <property type="molecule type" value="Genomic_DNA"/>
</dbReference>
<evidence type="ECO:0000313" key="1">
    <source>
        <dbReference type="EMBL" id="KAL3585133.1"/>
    </source>
</evidence>